<proteinExistence type="predicted"/>
<comment type="caution">
    <text evidence="2">The sequence shown here is derived from an EMBL/GenBank/DDBJ whole genome shotgun (WGS) entry which is preliminary data.</text>
</comment>
<dbReference type="EMBL" id="LAZR01063197">
    <property type="protein sequence ID" value="KKK59976.1"/>
    <property type="molecule type" value="Genomic_DNA"/>
</dbReference>
<dbReference type="SUPFAM" id="SSF52317">
    <property type="entry name" value="Class I glutamine amidotransferase-like"/>
    <property type="match status" value="1"/>
</dbReference>
<reference evidence="2" key="1">
    <citation type="journal article" date="2015" name="Nature">
        <title>Complex archaea that bridge the gap between prokaryotes and eukaryotes.</title>
        <authorList>
            <person name="Spang A."/>
            <person name="Saw J.H."/>
            <person name="Jorgensen S.L."/>
            <person name="Zaremba-Niedzwiedzka K."/>
            <person name="Martijn J."/>
            <person name="Lind A.E."/>
            <person name="van Eijk R."/>
            <person name="Schleper C."/>
            <person name="Guy L."/>
            <person name="Ettema T.J."/>
        </authorList>
    </citation>
    <scope>NUCLEOTIDE SEQUENCE</scope>
</reference>
<dbReference type="Gene3D" id="3.40.50.12140">
    <property type="entry name" value="Domain of unknown function DUF4159"/>
    <property type="match status" value="1"/>
</dbReference>
<accession>A0A0F8ZJ55</accession>
<dbReference type="Pfam" id="PF13709">
    <property type="entry name" value="DUF4159"/>
    <property type="match status" value="1"/>
</dbReference>
<dbReference type="AlphaFoldDB" id="A0A0F8ZJ55"/>
<name>A0A0F8ZJ55_9ZZZZ</name>
<feature type="domain" description="DUF4159" evidence="1">
    <location>
        <begin position="65"/>
        <end position="234"/>
    </location>
</feature>
<evidence type="ECO:0000313" key="2">
    <source>
        <dbReference type="EMBL" id="KKK59976.1"/>
    </source>
</evidence>
<dbReference type="InterPro" id="IPR025297">
    <property type="entry name" value="DUF4159"/>
</dbReference>
<protein>
    <recommendedName>
        <fullName evidence="1">DUF4159 domain-containing protein</fullName>
    </recommendedName>
</protein>
<sequence length="236" mass="25655">MKRSSLKTVPTLGVVGSVVGLALIAATAAGAGKYRVANKDSRQGMVQCANLIYAQNKSSVCFSDEFLAQIQKDTNIRTNRRFCPVKLDSSELFQYPFAVMTGEGAFTLTQTQRQYLRSYVTRGGFLVASAGCSSGPWNASFRAEIRKIFPNVRLKKIPMSHPIFHTVYDIKKLKCKNSAKASLEALEVDGKIALIYSREGLNDTANAGPGCCCCGGNEILNARQVNANLLAYALTH</sequence>
<evidence type="ECO:0000259" key="1">
    <source>
        <dbReference type="Pfam" id="PF13709"/>
    </source>
</evidence>
<organism evidence="2">
    <name type="scientific">marine sediment metagenome</name>
    <dbReference type="NCBI Taxonomy" id="412755"/>
    <lineage>
        <taxon>unclassified sequences</taxon>
        <taxon>metagenomes</taxon>
        <taxon>ecological metagenomes</taxon>
    </lineage>
</organism>
<gene>
    <name evidence="2" type="ORF">LCGC14_3028970</name>
</gene>
<dbReference type="InterPro" id="IPR029062">
    <property type="entry name" value="Class_I_gatase-like"/>
</dbReference>